<dbReference type="GO" id="GO:0007094">
    <property type="term" value="P:mitotic spindle assembly checkpoint signaling"/>
    <property type="evidence" value="ECO:0007669"/>
    <property type="project" value="InterPro"/>
</dbReference>
<dbReference type="InterPro" id="IPR000719">
    <property type="entry name" value="Prot_kinase_dom"/>
</dbReference>
<dbReference type="GO" id="GO:0005524">
    <property type="term" value="F:ATP binding"/>
    <property type="evidence" value="ECO:0007669"/>
    <property type="project" value="InterPro"/>
</dbReference>
<feature type="compositionally biased region" description="Polar residues" evidence="1">
    <location>
        <begin position="311"/>
        <end position="340"/>
    </location>
</feature>
<dbReference type="PANTHER" id="PTHR23060">
    <property type="entry name" value="TESTIS EXPRESSED GENE 14"/>
    <property type="match status" value="1"/>
</dbReference>
<dbReference type="OrthoDB" id="5962695at2759"/>
<dbReference type="GO" id="GO:0004672">
    <property type="term" value="F:protein kinase activity"/>
    <property type="evidence" value="ECO:0007669"/>
    <property type="project" value="InterPro"/>
</dbReference>
<organism evidence="3 4">
    <name type="scientific">Phrynocephalus forsythii</name>
    <dbReference type="NCBI Taxonomy" id="171643"/>
    <lineage>
        <taxon>Eukaryota</taxon>
        <taxon>Metazoa</taxon>
        <taxon>Chordata</taxon>
        <taxon>Craniata</taxon>
        <taxon>Vertebrata</taxon>
        <taxon>Euteleostomi</taxon>
        <taxon>Lepidosauria</taxon>
        <taxon>Squamata</taxon>
        <taxon>Bifurcata</taxon>
        <taxon>Unidentata</taxon>
        <taxon>Episquamata</taxon>
        <taxon>Toxicofera</taxon>
        <taxon>Iguania</taxon>
        <taxon>Acrodonta</taxon>
        <taxon>Agamidae</taxon>
        <taxon>Agaminae</taxon>
        <taxon>Phrynocephalus</taxon>
    </lineage>
</organism>
<dbReference type="PANTHER" id="PTHR23060:SF2">
    <property type="entry name" value="RHO GTPASE ACTIVATING PROTEIN 33, OPPOSITE STRAND"/>
    <property type="match status" value="1"/>
</dbReference>
<evidence type="ECO:0000313" key="4">
    <source>
        <dbReference type="Proteomes" id="UP001142489"/>
    </source>
</evidence>
<dbReference type="InterPro" id="IPR001245">
    <property type="entry name" value="Ser-Thr/Tyr_kinase_cat_dom"/>
</dbReference>
<dbReference type="GO" id="GO:0030496">
    <property type="term" value="C:midbody"/>
    <property type="evidence" value="ECO:0007669"/>
    <property type="project" value="TreeGrafter"/>
</dbReference>
<dbReference type="PROSITE" id="PS50011">
    <property type="entry name" value="PROTEIN_KINASE_DOM"/>
    <property type="match status" value="1"/>
</dbReference>
<proteinExistence type="predicted"/>
<gene>
    <name evidence="3" type="ORF">JRQ81_003422</name>
</gene>
<reference evidence="3" key="1">
    <citation type="journal article" date="2023" name="DNA Res.">
        <title>Chromosome-level genome assembly of Phrynocephalus forsythii using third-generation DNA sequencing and Hi-C analysis.</title>
        <authorList>
            <person name="Qi Y."/>
            <person name="Zhao W."/>
            <person name="Zhao Y."/>
            <person name="Niu C."/>
            <person name="Cao S."/>
            <person name="Zhang Y."/>
        </authorList>
    </citation>
    <scope>NUCLEOTIDE SEQUENCE</scope>
    <source>
        <tissue evidence="3">Muscle</tissue>
    </source>
</reference>
<dbReference type="GO" id="GO:0008608">
    <property type="term" value="P:attachment of spindle microtubules to kinetochore"/>
    <property type="evidence" value="ECO:0007669"/>
    <property type="project" value="InterPro"/>
</dbReference>
<sequence length="559" mass="61873">MRNLLWKGQLVTVRSLKPTAHPTCQKMHGVLDVLIAEHEHFSHLHHPHLLLLLAVSPSLDLQHLQLVFERVEMCSLYYALHCESSSCPAPSAILSLLLQISEALVFLHSWEYVHRAVTSHAIQLVRPGVAKLSNLEYMQKRTEKVAMTWPLPPPPELYNWLAREVIKGSPASVNSDLYSFCTVIQEVFTGEIPWGGLDGYAVREKMKAGESLLADAHVPQPFYEVVRDGIALKERDRRGTFTGIRYVLRTALQGGTEGSPLISTAASSPKKLHRWAGQSESGESFHSFTPEGPSDTNELSYFEVESRGRNAAQSIPSVQPDRQPSAQPQNEWKQQTSCPQGCSLERHQRSNSDTTCEPGCHKEEESSPNQSLESVAMGKPTVPAHSEATFVNSLQDSACLLAKAEVSLEDLEKRFASGIHMLESFVSRQGTPGRSSHSDGALPKRAGTEKYEESSQSRSLQTLIDLSARAREKHQRNLGPIKICRRQESTMEGPLCCTQRFDLLQEIILHGKGDSHTVSQRQQARAEKGKLSPGRMVSEPKEAGPPVPGQGVVIDSMDP</sequence>
<dbReference type="InterPro" id="IPR039339">
    <property type="entry name" value="Tex14"/>
</dbReference>
<dbReference type="AlphaFoldDB" id="A0A9Q0XLP0"/>
<dbReference type="InterPro" id="IPR011009">
    <property type="entry name" value="Kinase-like_dom_sf"/>
</dbReference>
<dbReference type="Proteomes" id="UP001142489">
    <property type="component" value="Unassembled WGS sequence"/>
</dbReference>
<feature type="region of interest" description="Disordered" evidence="1">
    <location>
        <begin position="513"/>
        <end position="559"/>
    </location>
</feature>
<feature type="region of interest" description="Disordered" evidence="1">
    <location>
        <begin position="257"/>
        <end position="379"/>
    </location>
</feature>
<dbReference type="EMBL" id="JAPFRF010000011">
    <property type="protein sequence ID" value="KAJ7317260.1"/>
    <property type="molecule type" value="Genomic_DNA"/>
</dbReference>
<evidence type="ECO:0000313" key="3">
    <source>
        <dbReference type="EMBL" id="KAJ7317260.1"/>
    </source>
</evidence>
<keyword evidence="4" id="KW-1185">Reference proteome</keyword>
<dbReference type="GO" id="GO:0000776">
    <property type="term" value="C:kinetochore"/>
    <property type="evidence" value="ECO:0007669"/>
    <property type="project" value="TreeGrafter"/>
</dbReference>
<dbReference type="SUPFAM" id="SSF56112">
    <property type="entry name" value="Protein kinase-like (PK-like)"/>
    <property type="match status" value="1"/>
</dbReference>
<comment type="caution">
    <text evidence="3">The sequence shown here is derived from an EMBL/GenBank/DDBJ whole genome shotgun (WGS) entry which is preliminary data.</text>
</comment>
<feature type="domain" description="Protein kinase" evidence="2">
    <location>
        <begin position="1"/>
        <end position="252"/>
    </location>
</feature>
<dbReference type="GO" id="GO:0043063">
    <property type="term" value="P:intercellular bridge organization"/>
    <property type="evidence" value="ECO:0007669"/>
    <property type="project" value="InterPro"/>
</dbReference>
<evidence type="ECO:0000256" key="1">
    <source>
        <dbReference type="SAM" id="MobiDB-lite"/>
    </source>
</evidence>
<dbReference type="GO" id="GO:0051306">
    <property type="term" value="P:mitotic sister chromatid separation"/>
    <property type="evidence" value="ECO:0007669"/>
    <property type="project" value="InterPro"/>
</dbReference>
<feature type="region of interest" description="Disordered" evidence="1">
    <location>
        <begin position="427"/>
        <end position="459"/>
    </location>
</feature>
<feature type="compositionally biased region" description="Polar residues" evidence="1">
    <location>
        <begin position="278"/>
        <end position="287"/>
    </location>
</feature>
<dbReference type="Pfam" id="PF07714">
    <property type="entry name" value="PK_Tyr_Ser-Thr"/>
    <property type="match status" value="1"/>
</dbReference>
<dbReference type="GO" id="GO:0045171">
    <property type="term" value="C:intercellular bridge"/>
    <property type="evidence" value="ECO:0007669"/>
    <property type="project" value="TreeGrafter"/>
</dbReference>
<feature type="compositionally biased region" description="Basic and acidic residues" evidence="1">
    <location>
        <begin position="446"/>
        <end position="455"/>
    </location>
</feature>
<accession>A0A9Q0XLP0</accession>
<name>A0A9Q0XLP0_9SAUR</name>
<dbReference type="Gene3D" id="1.10.510.10">
    <property type="entry name" value="Transferase(Phosphotransferase) domain 1"/>
    <property type="match status" value="1"/>
</dbReference>
<dbReference type="GO" id="GO:0007140">
    <property type="term" value="P:male meiotic nuclear division"/>
    <property type="evidence" value="ECO:0007669"/>
    <property type="project" value="InterPro"/>
</dbReference>
<evidence type="ECO:0000259" key="2">
    <source>
        <dbReference type="PROSITE" id="PS50011"/>
    </source>
</evidence>
<protein>
    <recommendedName>
        <fullName evidence="2">Protein kinase domain-containing protein</fullName>
    </recommendedName>
</protein>